<feature type="active site" description="Proton donor" evidence="10">
    <location>
        <position position="59"/>
    </location>
</feature>
<name>A0A060TAY5_BLAAD</name>
<organism evidence="15">
    <name type="scientific">Blastobotrys adeninivorans</name>
    <name type="common">Yeast</name>
    <name type="synonym">Arxula adeninivorans</name>
    <dbReference type="NCBI Taxonomy" id="409370"/>
    <lineage>
        <taxon>Eukaryota</taxon>
        <taxon>Fungi</taxon>
        <taxon>Dikarya</taxon>
        <taxon>Ascomycota</taxon>
        <taxon>Saccharomycotina</taxon>
        <taxon>Dipodascomycetes</taxon>
        <taxon>Dipodascales</taxon>
        <taxon>Trichomonascaceae</taxon>
        <taxon>Blastobotrys</taxon>
    </lineage>
</organism>
<keyword evidence="6 13" id="KW-0378">Hydrolase</keyword>
<evidence type="ECO:0000256" key="12">
    <source>
        <dbReference type="PIRSR" id="PIRSR606262-3"/>
    </source>
</evidence>
<dbReference type="GO" id="GO:0042802">
    <property type="term" value="F:identical protein binding"/>
    <property type="evidence" value="ECO:0007669"/>
    <property type="project" value="UniProtKB-ARBA"/>
</dbReference>
<dbReference type="CDD" id="cd01283">
    <property type="entry name" value="cytidine_deaminase"/>
    <property type="match status" value="1"/>
</dbReference>
<feature type="binding site" evidence="12">
    <location>
        <position position="90"/>
    </location>
    <ligand>
        <name>Zn(2+)</name>
        <dbReference type="ChEBI" id="CHEBI:29105"/>
        <note>catalytic</note>
    </ligand>
</feature>
<dbReference type="PANTHER" id="PTHR11644:SF2">
    <property type="entry name" value="CYTIDINE DEAMINASE"/>
    <property type="match status" value="1"/>
</dbReference>
<dbReference type="PANTHER" id="PTHR11644">
    <property type="entry name" value="CYTIDINE DEAMINASE"/>
    <property type="match status" value="1"/>
</dbReference>
<dbReference type="PhylomeDB" id="A0A060TAY5"/>
<dbReference type="InterPro" id="IPR016192">
    <property type="entry name" value="APOBEC/CMP_deaminase_Zn-bd"/>
</dbReference>
<dbReference type="PROSITE" id="PS00903">
    <property type="entry name" value="CYT_DCMP_DEAMINASES_1"/>
    <property type="match status" value="1"/>
</dbReference>
<dbReference type="GO" id="GO:0008270">
    <property type="term" value="F:zinc ion binding"/>
    <property type="evidence" value="ECO:0007669"/>
    <property type="project" value="UniProtKB-UniRule"/>
</dbReference>
<feature type="domain" description="CMP/dCMP-type deaminase" evidence="14">
    <location>
        <begin position="5"/>
        <end position="132"/>
    </location>
</feature>
<evidence type="ECO:0000256" key="11">
    <source>
        <dbReference type="PIRSR" id="PIRSR606262-2"/>
    </source>
</evidence>
<comment type="function">
    <text evidence="2 13">This enzyme scavenges exogenous and endogenous cytidine and 2'-deoxycytidine for UMP synthesis.</text>
</comment>
<reference evidence="15" key="1">
    <citation type="submission" date="2014-02" db="EMBL/GenBank/DDBJ databases">
        <authorList>
            <person name="Genoscope - CEA"/>
        </authorList>
    </citation>
    <scope>NUCLEOTIDE SEQUENCE</scope>
    <source>
        <strain evidence="15">LS3</strain>
    </source>
</reference>
<evidence type="ECO:0000259" key="14">
    <source>
        <dbReference type="PROSITE" id="PS51747"/>
    </source>
</evidence>
<evidence type="ECO:0000313" key="15">
    <source>
        <dbReference type="EMBL" id="CDP36361.1"/>
    </source>
</evidence>
<evidence type="ECO:0000256" key="4">
    <source>
        <dbReference type="ARBA" id="ARBA00012783"/>
    </source>
</evidence>
<evidence type="ECO:0000256" key="10">
    <source>
        <dbReference type="PIRSR" id="PIRSR606262-1"/>
    </source>
</evidence>
<dbReference type="GO" id="GO:0072527">
    <property type="term" value="P:pyrimidine-containing compound metabolic process"/>
    <property type="evidence" value="ECO:0007669"/>
    <property type="project" value="UniProtKB-ARBA"/>
</dbReference>
<evidence type="ECO:0000256" key="7">
    <source>
        <dbReference type="ARBA" id="ARBA00022833"/>
    </source>
</evidence>
<evidence type="ECO:0000256" key="8">
    <source>
        <dbReference type="ARBA" id="ARBA00032005"/>
    </source>
</evidence>
<dbReference type="PROSITE" id="PS51747">
    <property type="entry name" value="CYT_DCMP_DEAMINASES_2"/>
    <property type="match status" value="1"/>
</dbReference>
<proteinExistence type="inferred from homology"/>
<dbReference type="AlphaFoldDB" id="A0A060TAY5"/>
<comment type="cofactor">
    <cofactor evidence="1 12 13">
        <name>Zn(2+)</name>
        <dbReference type="ChEBI" id="CHEBI:29105"/>
    </cofactor>
</comment>
<reference evidence="15" key="2">
    <citation type="submission" date="2014-06" db="EMBL/GenBank/DDBJ databases">
        <title>The complete genome of Blastobotrys (Arxula) adeninivorans LS3 - a yeast of biotechnological interest.</title>
        <authorList>
            <person name="Kunze G."/>
            <person name="Gaillardin C."/>
            <person name="Czernicka M."/>
            <person name="Durrens P."/>
            <person name="Martin T."/>
            <person name="Boer E."/>
            <person name="Gabaldon T."/>
            <person name="Cruz J."/>
            <person name="Talla E."/>
            <person name="Marck C."/>
            <person name="Goffeau A."/>
            <person name="Barbe V."/>
            <person name="Baret P."/>
            <person name="Baronian K."/>
            <person name="Beier S."/>
            <person name="Bleykasten C."/>
            <person name="Bode R."/>
            <person name="Casaregola S."/>
            <person name="Despons L."/>
            <person name="Fairhead C."/>
            <person name="Giersberg M."/>
            <person name="Gierski P."/>
            <person name="Hahnel U."/>
            <person name="Hartmann A."/>
            <person name="Jankowska D."/>
            <person name="Jubin C."/>
            <person name="Jung P."/>
            <person name="Lafontaine I."/>
            <person name="Leh-Louis V."/>
            <person name="Lemaire M."/>
            <person name="Marcet-Houben M."/>
            <person name="Mascher M."/>
            <person name="Morel G."/>
            <person name="Richard G.-F."/>
            <person name="Riechen J."/>
            <person name="Sacerdot C."/>
            <person name="Sarkar A."/>
            <person name="Savel G."/>
            <person name="Schacherer J."/>
            <person name="Sherman D."/>
            <person name="Straub M.-L."/>
            <person name="Stein N."/>
            <person name="Thierry A."/>
            <person name="Trautwein-Schult A."/>
            <person name="Westhof E."/>
            <person name="Worch S."/>
            <person name="Dujon B."/>
            <person name="Souciet J.-L."/>
            <person name="Wincker P."/>
            <person name="Scholz U."/>
            <person name="Neuveglise N."/>
        </authorList>
    </citation>
    <scope>NUCLEOTIDE SEQUENCE</scope>
    <source>
        <strain evidence="15">LS3</strain>
    </source>
</reference>
<dbReference type="Gene3D" id="3.40.140.10">
    <property type="entry name" value="Cytidine Deaminase, domain 2"/>
    <property type="match status" value="1"/>
</dbReference>
<sequence length="140" mass="15351">MLSDKQIELLKSESLKARDVSYSPYSKFRVGAALLTEDDQIIIGANIENASYGAAICAERTAMVKALTSGHRKFKAIGVASDLTTPCSPCGICRQFVREFCTLDTPVYMFTTTGDYEMKTLSGLLPMSFGPEDLDHPLKK</sequence>
<feature type="binding site" evidence="11">
    <location>
        <begin position="46"/>
        <end position="52"/>
    </location>
    <ligand>
        <name>substrate</name>
    </ligand>
</feature>
<dbReference type="NCBIfam" id="TIGR01354">
    <property type="entry name" value="cyt_deam_tetra"/>
    <property type="match status" value="1"/>
</dbReference>
<protein>
    <recommendedName>
        <fullName evidence="4 13">Cytidine deaminase</fullName>
        <ecNumber evidence="4 13">3.5.4.5</ecNumber>
    </recommendedName>
    <alternativeName>
        <fullName evidence="8 13">Cytidine aminohydrolase</fullName>
    </alternativeName>
</protein>
<dbReference type="FunFam" id="3.40.140.10:FF:000008">
    <property type="entry name" value="Cytidine deaminase"/>
    <property type="match status" value="1"/>
</dbReference>
<evidence type="ECO:0000256" key="6">
    <source>
        <dbReference type="ARBA" id="ARBA00022801"/>
    </source>
</evidence>
<evidence type="ECO:0000256" key="9">
    <source>
        <dbReference type="ARBA" id="ARBA00049558"/>
    </source>
</evidence>
<dbReference type="InterPro" id="IPR006262">
    <property type="entry name" value="Cyt_deam_tetra"/>
</dbReference>
<evidence type="ECO:0000256" key="13">
    <source>
        <dbReference type="RuleBase" id="RU364006"/>
    </source>
</evidence>
<dbReference type="InterPro" id="IPR016193">
    <property type="entry name" value="Cytidine_deaminase-like"/>
</dbReference>
<dbReference type="GO" id="GO:0004126">
    <property type="term" value="F:cytidine deaminase activity"/>
    <property type="evidence" value="ECO:0007669"/>
    <property type="project" value="UniProtKB-UniRule"/>
</dbReference>
<comment type="catalytic activity">
    <reaction evidence="9 13">
        <text>cytidine + H2O + H(+) = uridine + NH4(+)</text>
        <dbReference type="Rhea" id="RHEA:16069"/>
        <dbReference type="ChEBI" id="CHEBI:15377"/>
        <dbReference type="ChEBI" id="CHEBI:15378"/>
        <dbReference type="ChEBI" id="CHEBI:16704"/>
        <dbReference type="ChEBI" id="CHEBI:17562"/>
        <dbReference type="ChEBI" id="CHEBI:28938"/>
        <dbReference type="EC" id="3.5.4.5"/>
    </reaction>
</comment>
<evidence type="ECO:0000256" key="2">
    <source>
        <dbReference type="ARBA" id="ARBA00003949"/>
    </source>
</evidence>
<dbReference type="Pfam" id="PF00383">
    <property type="entry name" value="dCMP_cyt_deam_1"/>
    <property type="match status" value="1"/>
</dbReference>
<feature type="binding site" evidence="12">
    <location>
        <position position="57"/>
    </location>
    <ligand>
        <name>Zn(2+)</name>
        <dbReference type="ChEBI" id="CHEBI:29105"/>
        <note>catalytic</note>
    </ligand>
</feature>
<dbReference type="GO" id="GO:0005829">
    <property type="term" value="C:cytosol"/>
    <property type="evidence" value="ECO:0007669"/>
    <property type="project" value="TreeGrafter"/>
</dbReference>
<dbReference type="NCBIfam" id="NF004064">
    <property type="entry name" value="PRK05578.1"/>
    <property type="match status" value="1"/>
</dbReference>
<dbReference type="InterPro" id="IPR002125">
    <property type="entry name" value="CMP_dCMP_dom"/>
</dbReference>
<feature type="binding site" evidence="12">
    <location>
        <position position="93"/>
    </location>
    <ligand>
        <name>Zn(2+)</name>
        <dbReference type="ChEBI" id="CHEBI:29105"/>
        <note>catalytic</note>
    </ligand>
</feature>
<dbReference type="EMBL" id="HG937692">
    <property type="protein sequence ID" value="CDP36361.1"/>
    <property type="molecule type" value="Genomic_DNA"/>
</dbReference>
<evidence type="ECO:0000256" key="1">
    <source>
        <dbReference type="ARBA" id="ARBA00001947"/>
    </source>
</evidence>
<comment type="catalytic activity">
    <reaction evidence="13">
        <text>2'-deoxycytidine + H2O + H(+) = 2'-deoxyuridine + NH4(+)</text>
        <dbReference type="Rhea" id="RHEA:13433"/>
        <dbReference type="ChEBI" id="CHEBI:15377"/>
        <dbReference type="ChEBI" id="CHEBI:15378"/>
        <dbReference type="ChEBI" id="CHEBI:15698"/>
        <dbReference type="ChEBI" id="CHEBI:16450"/>
        <dbReference type="ChEBI" id="CHEBI:28938"/>
        <dbReference type="EC" id="3.5.4.5"/>
    </reaction>
</comment>
<evidence type="ECO:0000256" key="3">
    <source>
        <dbReference type="ARBA" id="ARBA00006576"/>
    </source>
</evidence>
<comment type="similarity">
    <text evidence="3 13">Belongs to the cytidine and deoxycytidylate deaminase family.</text>
</comment>
<keyword evidence="7 12" id="KW-0862">Zinc</keyword>
<dbReference type="GO" id="GO:0055086">
    <property type="term" value="P:nucleobase-containing small molecule metabolic process"/>
    <property type="evidence" value="ECO:0007669"/>
    <property type="project" value="UniProtKB-ARBA"/>
</dbReference>
<gene>
    <name evidence="15" type="ORF">GNLVRS02_ARAD1B11220g</name>
</gene>
<dbReference type="SUPFAM" id="SSF53927">
    <property type="entry name" value="Cytidine deaminase-like"/>
    <property type="match status" value="1"/>
</dbReference>
<dbReference type="InterPro" id="IPR050202">
    <property type="entry name" value="Cyt/Deoxycyt_deaminase"/>
</dbReference>
<keyword evidence="5 12" id="KW-0479">Metal-binding</keyword>
<dbReference type="EC" id="3.5.4.5" evidence="4 13"/>
<accession>A0A060TAY5</accession>
<evidence type="ECO:0000256" key="5">
    <source>
        <dbReference type="ARBA" id="ARBA00022723"/>
    </source>
</evidence>